<feature type="compositionally biased region" description="Gly residues" evidence="3">
    <location>
        <begin position="149"/>
        <end position="158"/>
    </location>
</feature>
<keyword evidence="4" id="KW-0472">Membrane</keyword>
<accession>A0A916S1A8</accession>
<dbReference type="SUPFAM" id="SSF51126">
    <property type="entry name" value="Pectin lyase-like"/>
    <property type="match status" value="1"/>
</dbReference>
<gene>
    <name evidence="6" type="ORF">GCM10011507_34120</name>
</gene>
<reference evidence="6" key="2">
    <citation type="submission" date="2020-09" db="EMBL/GenBank/DDBJ databases">
        <authorList>
            <person name="Sun Q."/>
            <person name="Zhou Y."/>
        </authorList>
    </citation>
    <scope>NUCLEOTIDE SEQUENCE</scope>
    <source>
        <strain evidence="6">CGMCC 1.15447</strain>
    </source>
</reference>
<keyword evidence="2" id="KW-0966">Cell projection</keyword>
<sequence>MSNLTIDGGLLGNTIIDGNSQYRVFFVDIGTVMLENLVIRNGQAHGGNGGGGLACGGGGAGLGGGLFVNGVTAAATVTVSNVLFEDDSAVGGNGCAASSNMGSGGGGGLGGNGGNGGIISSSTYTDGGGGGVLGAGAAGDAVGLNGSAGGEGGGGGSDSNGNVSSLGGPGGAGYGTNATGGIGASQGGNGGFGGGGGAAITFAGIGGFGGGGGGGEELGGNGGAGGGGGGSTAGGTAGVGGVLAGALKGGNGSIAPGSSGGGAAGGPDIFVNQGTLIIENSNSQGASATGGIGGSGAGNGGADATPVFNYAGTVDGSSTKGPIANALPYPIPSFVVETTLDDALGVAGDCPVGGGGTSCTLRDALAASNANGGKITFDSTVFKTTNTAAQNTITLSSGLIVPASTTIEGLTSGSGATLTDLVTVSGGGSGSNFSIFTVNGGVTGAAIANLIITNGYVATQGGGILNNGSLTVSNCTFNNNYAGGYVTGGGNGGGAIYNTGTLTITGSTFAGNTSAPGGAIALTGGTAVVSNSTFSGNAALSSYAGGAVFINTGATLTVSDSTFSGNSGDGGGAIMDYGTLTMNNSIVANNSGDGLYSSGTLTMSNSVLAANSGGDCVVGSGSCPTNGTNGNIVGVSSVNLAPLGDYGGPTLTMIPLPGSPAICAGLTSGIPAGATDQRGFPRTNTTYTGYSSSTPCVDMGAVQTNYQSIQFNDTTFTALQGSAVSSPAVPVVSVTENGQNLGGVPVMLSVTSGTASNVTGLGPVTTVTGTGATFGSLKATAGGSYTLGATLNLVGSDSITTGSGADLSVTSLLPTVTAVAPDNGPAAGGTAVTITGTNFTGATSINFGSTPAASFTVVSAAQIVAVSPVSTSASTVDIVVTTAQGTSGTGASDQFTYTAVTPTVNTWPTASAIAYGQTLVSSTLSGGSVSYNGGTVAGSFAWTTPTTAPVAGTQTESVTFTPANTTDYYAVTGTVTVTVTQAMPTVTWSAPTSISYGTALSAAQLNATASYNGAAVAGAFNYSPAAGTVLSAGSHTLSVSFIPTDTTDYATPQPVAVALNVTGGELLVVANNASRVYGAGNPVFTGAVTGAANGDTFTESYTTTATQSSGIGSYAIVPSVTGANLSDYTVSATNGTLTITQASSATVLTAGASSAAPGQPVTLTATVKDASANSTGTPSGAVTFFDGTTQLGAATLSGGVAVYSTTALVSGTHTLAAVYSGDANFTGSNASLASGVVITPLDFTLGLSGIGSQTVAPGGTASYSFQIAPLYGSYPAAVSFSVTGLPAGATATFSPQSIAANGGRQTVTMTIQTAAATAKVEGHGRGYLLALLVVPMLGLRRRGRMRLVCVLFMVLGGAAALTTLTGCGAGDGFFTQPQQSYAVTVTAASGQAQHSATATLIVE</sequence>
<feature type="transmembrane region" description="Helical" evidence="4">
    <location>
        <begin position="1324"/>
        <end position="1340"/>
    </location>
</feature>
<dbReference type="InterPro" id="IPR059226">
    <property type="entry name" value="Choice_anch_Q_dom"/>
</dbReference>
<feature type="domain" description="IPT/TIG" evidence="5">
    <location>
        <begin position="813"/>
        <end position="898"/>
    </location>
</feature>
<dbReference type="Gene3D" id="3.30.160.710">
    <property type="match status" value="1"/>
</dbReference>
<dbReference type="InterPro" id="IPR006626">
    <property type="entry name" value="PbH1"/>
</dbReference>
<evidence type="ECO:0000313" key="7">
    <source>
        <dbReference type="Proteomes" id="UP000648801"/>
    </source>
</evidence>
<dbReference type="InterPro" id="IPR012332">
    <property type="entry name" value="Autotransporter_pectin_lyase_C"/>
</dbReference>
<organism evidence="6 7">
    <name type="scientific">Edaphobacter acidisoli</name>
    <dbReference type="NCBI Taxonomy" id="2040573"/>
    <lineage>
        <taxon>Bacteria</taxon>
        <taxon>Pseudomonadati</taxon>
        <taxon>Acidobacteriota</taxon>
        <taxon>Terriglobia</taxon>
        <taxon>Terriglobales</taxon>
        <taxon>Acidobacteriaceae</taxon>
        <taxon>Edaphobacter</taxon>
    </lineage>
</organism>
<comment type="caution">
    <text evidence="6">The sequence shown here is derived from an EMBL/GenBank/DDBJ whole genome shotgun (WGS) entry which is preliminary data.</text>
</comment>
<dbReference type="Gene3D" id="2.160.20.20">
    <property type="match status" value="1"/>
</dbReference>
<keyword evidence="4" id="KW-0812">Transmembrane</keyword>
<dbReference type="Pfam" id="PF13229">
    <property type="entry name" value="Beta_helix"/>
    <property type="match status" value="1"/>
</dbReference>
<dbReference type="Gene3D" id="2.60.40.10">
    <property type="entry name" value="Immunoglobulins"/>
    <property type="match status" value="2"/>
</dbReference>
<evidence type="ECO:0000256" key="4">
    <source>
        <dbReference type="SAM" id="Phobius"/>
    </source>
</evidence>
<dbReference type="InterPro" id="IPR032109">
    <property type="entry name" value="Big_3_5"/>
</dbReference>
<dbReference type="InterPro" id="IPR041286">
    <property type="entry name" value="MBG_2"/>
</dbReference>
<keyword evidence="7" id="KW-1185">Reference proteome</keyword>
<dbReference type="InterPro" id="IPR002909">
    <property type="entry name" value="IPT_dom"/>
</dbReference>
<evidence type="ECO:0000256" key="3">
    <source>
        <dbReference type="SAM" id="MobiDB-lite"/>
    </source>
</evidence>
<name>A0A916S1A8_9BACT</name>
<evidence type="ECO:0000256" key="2">
    <source>
        <dbReference type="ARBA" id="ARBA00023273"/>
    </source>
</evidence>
<dbReference type="InterPro" id="IPR039448">
    <property type="entry name" value="Beta_helix"/>
</dbReference>
<reference evidence="6" key="1">
    <citation type="journal article" date="2014" name="Int. J. Syst. Evol. Microbiol.">
        <title>Complete genome sequence of Corynebacterium casei LMG S-19264T (=DSM 44701T), isolated from a smear-ripened cheese.</title>
        <authorList>
            <consortium name="US DOE Joint Genome Institute (JGI-PGF)"/>
            <person name="Walter F."/>
            <person name="Albersmeier A."/>
            <person name="Kalinowski J."/>
            <person name="Ruckert C."/>
        </authorList>
    </citation>
    <scope>NUCLEOTIDE SEQUENCE</scope>
    <source>
        <strain evidence="6">CGMCC 1.15447</strain>
    </source>
</reference>
<dbReference type="Pfam" id="PF01833">
    <property type="entry name" value="TIG"/>
    <property type="match status" value="1"/>
</dbReference>
<keyword evidence="4" id="KW-1133">Transmembrane helix</keyword>
<evidence type="ECO:0000256" key="1">
    <source>
        <dbReference type="ARBA" id="ARBA00004316"/>
    </source>
</evidence>
<feature type="region of interest" description="Disordered" evidence="3">
    <location>
        <begin position="149"/>
        <end position="168"/>
    </location>
</feature>
<dbReference type="CDD" id="cd00102">
    <property type="entry name" value="IPT"/>
    <property type="match status" value="1"/>
</dbReference>
<dbReference type="Proteomes" id="UP000648801">
    <property type="component" value="Unassembled WGS sequence"/>
</dbReference>
<dbReference type="SMART" id="SM00710">
    <property type="entry name" value="PbH1"/>
    <property type="match status" value="6"/>
</dbReference>
<comment type="subcellular location">
    <subcellularLocation>
        <location evidence="1">Cell projection</location>
    </subcellularLocation>
</comment>
<evidence type="ECO:0000313" key="6">
    <source>
        <dbReference type="EMBL" id="GGA80048.1"/>
    </source>
</evidence>
<dbReference type="SUPFAM" id="SSF81296">
    <property type="entry name" value="E set domains"/>
    <property type="match status" value="1"/>
</dbReference>
<dbReference type="GO" id="GO:0042995">
    <property type="term" value="C:cell projection"/>
    <property type="evidence" value="ECO:0007669"/>
    <property type="project" value="UniProtKB-SubCell"/>
</dbReference>
<dbReference type="InterPro" id="IPR013783">
    <property type="entry name" value="Ig-like_fold"/>
</dbReference>
<feature type="transmembrane region" description="Helical" evidence="4">
    <location>
        <begin position="1347"/>
        <end position="1366"/>
    </location>
</feature>
<dbReference type="Pfam" id="PF18676">
    <property type="entry name" value="MBG_2"/>
    <property type="match status" value="1"/>
</dbReference>
<dbReference type="InterPro" id="IPR014756">
    <property type="entry name" value="Ig_E-set"/>
</dbReference>
<evidence type="ECO:0000259" key="5">
    <source>
        <dbReference type="SMART" id="SM00429"/>
    </source>
</evidence>
<dbReference type="NCBIfam" id="NF041518">
    <property type="entry name" value="choice_anch_Q"/>
    <property type="match status" value="1"/>
</dbReference>
<dbReference type="SMART" id="SM00429">
    <property type="entry name" value="IPT"/>
    <property type="match status" value="1"/>
</dbReference>
<dbReference type="InterPro" id="IPR011050">
    <property type="entry name" value="Pectin_lyase_fold/virulence"/>
</dbReference>
<proteinExistence type="predicted"/>
<dbReference type="EMBL" id="BMJB01000004">
    <property type="protein sequence ID" value="GGA80048.1"/>
    <property type="molecule type" value="Genomic_DNA"/>
</dbReference>
<dbReference type="Pfam" id="PF16640">
    <property type="entry name" value="Big_3_5"/>
    <property type="match status" value="1"/>
</dbReference>
<protein>
    <recommendedName>
        <fullName evidence="5">IPT/TIG domain-containing protein</fullName>
    </recommendedName>
</protein>